<proteinExistence type="predicted"/>
<dbReference type="InterPro" id="IPR024087">
    <property type="entry name" value="Creatininase-like_sf"/>
</dbReference>
<evidence type="ECO:0000256" key="2">
    <source>
        <dbReference type="ARBA" id="ARBA00022723"/>
    </source>
</evidence>
<keyword evidence="4" id="KW-0862">Zinc</keyword>
<organism evidence="5 6">
    <name type="scientific">Candidatus Methanomassiliicoccus intestinalis</name>
    <dbReference type="NCBI Taxonomy" id="1406512"/>
    <lineage>
        <taxon>Archaea</taxon>
        <taxon>Methanobacteriati</taxon>
        <taxon>Thermoplasmatota</taxon>
        <taxon>Thermoplasmata</taxon>
        <taxon>Methanomassiliicoccales</taxon>
        <taxon>Methanomassiliicoccaceae</taxon>
        <taxon>Methanomassiliicoccus</taxon>
    </lineage>
</organism>
<dbReference type="OMA" id="GWAIEDY"/>
<evidence type="ECO:0008006" key="7">
    <source>
        <dbReference type="Google" id="ProtNLM"/>
    </source>
</evidence>
<dbReference type="GO" id="GO:0046872">
    <property type="term" value="F:metal ion binding"/>
    <property type="evidence" value="ECO:0007669"/>
    <property type="project" value="UniProtKB-KW"/>
</dbReference>
<keyword evidence="3" id="KW-0378">Hydrolase</keyword>
<dbReference type="Pfam" id="PF02633">
    <property type="entry name" value="Creatininase"/>
    <property type="match status" value="1"/>
</dbReference>
<dbReference type="Proteomes" id="UP000752814">
    <property type="component" value="Unassembled WGS sequence"/>
</dbReference>
<reference evidence="5" key="1">
    <citation type="submission" date="2016-03" db="EMBL/GenBank/DDBJ databases">
        <authorList>
            <person name="Borrel G."/>
            <person name="Mccann A."/>
            <person name="O'Toole P.W."/>
        </authorList>
    </citation>
    <scope>NUCLEOTIDE SEQUENCE</scope>
    <source>
        <strain evidence="5">183</strain>
    </source>
</reference>
<comment type="caution">
    <text evidence="5">The sequence shown here is derived from an EMBL/GenBank/DDBJ whole genome shotgun (WGS) entry which is preliminary data.</text>
</comment>
<dbReference type="EMBL" id="LVVT01000024">
    <property type="protein sequence ID" value="TQS81255.1"/>
    <property type="molecule type" value="Genomic_DNA"/>
</dbReference>
<comment type="cofactor">
    <cofactor evidence="1">
        <name>Zn(2+)</name>
        <dbReference type="ChEBI" id="CHEBI:29105"/>
    </cofactor>
</comment>
<evidence type="ECO:0000256" key="1">
    <source>
        <dbReference type="ARBA" id="ARBA00001947"/>
    </source>
</evidence>
<dbReference type="GO" id="GO:0016811">
    <property type="term" value="F:hydrolase activity, acting on carbon-nitrogen (but not peptide) bonds, in linear amides"/>
    <property type="evidence" value="ECO:0007669"/>
    <property type="project" value="TreeGrafter"/>
</dbReference>
<name>A0A8J8TDY9_9ARCH</name>
<dbReference type="Gene3D" id="3.40.50.10310">
    <property type="entry name" value="Creatininase"/>
    <property type="match status" value="1"/>
</dbReference>
<gene>
    <name evidence="5" type="ORF">A3207_05135</name>
</gene>
<dbReference type="SUPFAM" id="SSF102215">
    <property type="entry name" value="Creatininase"/>
    <property type="match status" value="1"/>
</dbReference>
<dbReference type="InterPro" id="IPR003785">
    <property type="entry name" value="Creatininase/forma_Hydrolase"/>
</dbReference>
<evidence type="ECO:0000256" key="3">
    <source>
        <dbReference type="ARBA" id="ARBA00022801"/>
    </source>
</evidence>
<keyword evidence="2" id="KW-0479">Metal-binding</keyword>
<dbReference type="RefSeq" id="WP_020448457.1">
    <property type="nucleotide sequence ID" value="NZ_CAYAXV010000002.1"/>
</dbReference>
<dbReference type="GeneID" id="41322984"/>
<protein>
    <recommendedName>
        <fullName evidence="7">Creatinine amidohydrolase</fullName>
    </recommendedName>
</protein>
<evidence type="ECO:0000313" key="6">
    <source>
        <dbReference type="Proteomes" id="UP000752814"/>
    </source>
</evidence>
<dbReference type="GO" id="GO:0009231">
    <property type="term" value="P:riboflavin biosynthetic process"/>
    <property type="evidence" value="ECO:0007669"/>
    <property type="project" value="TreeGrafter"/>
</dbReference>
<evidence type="ECO:0000256" key="4">
    <source>
        <dbReference type="ARBA" id="ARBA00022833"/>
    </source>
</evidence>
<dbReference type="PANTHER" id="PTHR35005">
    <property type="entry name" value="3-DEHYDRO-SCYLLO-INOSOSE HYDROLASE"/>
    <property type="match status" value="1"/>
</dbReference>
<accession>A0A8J8TDY9</accession>
<dbReference type="PANTHER" id="PTHR35005:SF1">
    <property type="entry name" value="2-AMINO-5-FORMYLAMINO-6-RIBOSYLAMINOPYRIMIDIN-4(3H)-ONE 5'-MONOPHOSPHATE DEFORMYLASE"/>
    <property type="match status" value="1"/>
</dbReference>
<dbReference type="AlphaFoldDB" id="A0A8J8TDY9"/>
<evidence type="ECO:0000313" key="5">
    <source>
        <dbReference type="EMBL" id="TQS81255.1"/>
    </source>
</evidence>
<sequence>MRLDSLSSVQFKEVMAKKPVVLLPIGATEAHGGHLPLCTDSVQPEYVADAVAKLIGGIVAPPIRYAHHSSTKNMPGTLSISFLTTMHLTIDVLNSLIDNGADKIVIISGHAGSSHINALRQGCAEVAEKRAVKIMLLSDYDLVDEFPIDQTGDGHGGMVETSRVMHICPDLARKAPCRGDYVDCGYLIVSDPERCMPMGYVGNAQDATSELGKEINEFVVNRLVEEIKKSFGGLYE</sequence>